<protein>
    <submittedName>
        <fullName evidence="2">Uncharacterized protein</fullName>
    </submittedName>
</protein>
<comment type="caution">
    <text evidence="2">The sequence shown here is derived from an EMBL/GenBank/DDBJ whole genome shotgun (WGS) entry which is preliminary data.</text>
</comment>
<reference evidence="2" key="1">
    <citation type="submission" date="2023-10" db="EMBL/GenBank/DDBJ databases">
        <title>Development of a sustainable strategy for remediation of hydrocarbon-contaminated territories based on the waste exchange concept.</title>
        <authorList>
            <person name="Krivoruchko A."/>
        </authorList>
    </citation>
    <scope>NUCLEOTIDE SEQUENCE</scope>
    <source>
        <strain evidence="2">IEGM 1279</strain>
    </source>
</reference>
<evidence type="ECO:0000313" key="2">
    <source>
        <dbReference type="EMBL" id="MDV6311608.1"/>
    </source>
</evidence>
<dbReference type="EMBL" id="JAWLKH010000005">
    <property type="protein sequence ID" value="MDV6311608.1"/>
    <property type="molecule type" value="Genomic_DNA"/>
</dbReference>
<proteinExistence type="predicted"/>
<dbReference type="Proteomes" id="UP001185922">
    <property type="component" value="Unassembled WGS sequence"/>
</dbReference>
<feature type="region of interest" description="Disordered" evidence="1">
    <location>
        <begin position="1"/>
        <end position="20"/>
    </location>
</feature>
<evidence type="ECO:0000256" key="1">
    <source>
        <dbReference type="SAM" id="MobiDB-lite"/>
    </source>
</evidence>
<organism evidence="2 3">
    <name type="scientific">Gordonia amicalis</name>
    <dbReference type="NCBI Taxonomy" id="89053"/>
    <lineage>
        <taxon>Bacteria</taxon>
        <taxon>Bacillati</taxon>
        <taxon>Actinomycetota</taxon>
        <taxon>Actinomycetes</taxon>
        <taxon>Mycobacteriales</taxon>
        <taxon>Gordoniaceae</taxon>
        <taxon>Gordonia</taxon>
    </lineage>
</organism>
<evidence type="ECO:0000313" key="3">
    <source>
        <dbReference type="Proteomes" id="UP001185922"/>
    </source>
</evidence>
<name>A0AAE4R4M3_9ACTN</name>
<gene>
    <name evidence="2" type="ORF">R3Q15_06815</name>
</gene>
<sequence length="71" mass="7782">MPKEDDELTPAEIAERERQMTSFVKSKADELATTAADHAAPIKSFPSTKAIPVISLARWNAHLAQILNGHN</sequence>
<accession>A0AAE4R4M3</accession>
<dbReference type="AlphaFoldDB" id="A0AAE4R4M3"/>
<dbReference type="RefSeq" id="WP_258325227.1">
    <property type="nucleotide sequence ID" value="NZ_JAPWID010000005.1"/>
</dbReference>